<evidence type="ECO:0008006" key="4">
    <source>
        <dbReference type="Google" id="ProtNLM"/>
    </source>
</evidence>
<dbReference type="PANTHER" id="PTHR37732">
    <property type="entry name" value="OS08G0104400 PROTEIN"/>
    <property type="match status" value="1"/>
</dbReference>
<dbReference type="InParanoid" id="A0A200Q299"/>
<comment type="caution">
    <text evidence="2">The sequence shown here is derived from an EMBL/GenBank/DDBJ whole genome shotgun (WGS) entry which is preliminary data.</text>
</comment>
<gene>
    <name evidence="2" type="ORF">BVC80_1713g16</name>
</gene>
<proteinExistence type="predicted"/>
<dbReference type="AlphaFoldDB" id="A0A200Q299"/>
<evidence type="ECO:0000256" key="1">
    <source>
        <dbReference type="SAM" id="MobiDB-lite"/>
    </source>
</evidence>
<dbReference type="FunCoup" id="A0A200Q299">
    <property type="interactions" value="54"/>
</dbReference>
<reference evidence="2 3" key="1">
    <citation type="journal article" date="2017" name="Mol. Plant">
        <title>The Genome of Medicinal Plant Macleaya cordata Provides New Insights into Benzylisoquinoline Alkaloids Metabolism.</title>
        <authorList>
            <person name="Liu X."/>
            <person name="Liu Y."/>
            <person name="Huang P."/>
            <person name="Ma Y."/>
            <person name="Qing Z."/>
            <person name="Tang Q."/>
            <person name="Cao H."/>
            <person name="Cheng P."/>
            <person name="Zheng Y."/>
            <person name="Yuan Z."/>
            <person name="Zhou Y."/>
            <person name="Liu J."/>
            <person name="Tang Z."/>
            <person name="Zhuo Y."/>
            <person name="Zhang Y."/>
            <person name="Yu L."/>
            <person name="Huang J."/>
            <person name="Yang P."/>
            <person name="Peng Q."/>
            <person name="Zhang J."/>
            <person name="Jiang W."/>
            <person name="Zhang Z."/>
            <person name="Lin K."/>
            <person name="Ro D.K."/>
            <person name="Chen X."/>
            <person name="Xiong X."/>
            <person name="Shang Y."/>
            <person name="Huang S."/>
            <person name="Zeng J."/>
        </authorList>
    </citation>
    <scope>NUCLEOTIDE SEQUENCE [LARGE SCALE GENOMIC DNA]</scope>
    <source>
        <strain evidence="3">cv. BLH2017</strain>
        <tissue evidence="2">Root</tissue>
    </source>
</reference>
<dbReference type="OMA" id="DMFASAH"/>
<dbReference type="EMBL" id="MVGT01003297">
    <property type="protein sequence ID" value="OVA04587.1"/>
    <property type="molecule type" value="Genomic_DNA"/>
</dbReference>
<protein>
    <recommendedName>
        <fullName evidence="4">Seed maturation protein</fullName>
    </recommendedName>
</protein>
<dbReference type="Proteomes" id="UP000195402">
    <property type="component" value="Unassembled WGS sequence"/>
</dbReference>
<dbReference type="GO" id="GO:0010162">
    <property type="term" value="P:seed dormancy process"/>
    <property type="evidence" value="ECO:0007669"/>
    <property type="project" value="InterPro"/>
</dbReference>
<organism evidence="2 3">
    <name type="scientific">Macleaya cordata</name>
    <name type="common">Five-seeded plume-poppy</name>
    <name type="synonym">Bocconia cordata</name>
    <dbReference type="NCBI Taxonomy" id="56857"/>
    <lineage>
        <taxon>Eukaryota</taxon>
        <taxon>Viridiplantae</taxon>
        <taxon>Streptophyta</taxon>
        <taxon>Embryophyta</taxon>
        <taxon>Tracheophyta</taxon>
        <taxon>Spermatophyta</taxon>
        <taxon>Magnoliopsida</taxon>
        <taxon>Ranunculales</taxon>
        <taxon>Papaveraceae</taxon>
        <taxon>Papaveroideae</taxon>
        <taxon>Macleaya</taxon>
    </lineage>
</organism>
<feature type="region of interest" description="Disordered" evidence="1">
    <location>
        <begin position="30"/>
        <end position="100"/>
    </location>
</feature>
<name>A0A200Q299_MACCD</name>
<feature type="compositionally biased region" description="Low complexity" evidence="1">
    <location>
        <begin position="89"/>
        <end position="100"/>
    </location>
</feature>
<feature type="compositionally biased region" description="Basic and acidic residues" evidence="1">
    <location>
        <begin position="52"/>
        <end position="62"/>
    </location>
</feature>
<dbReference type="OrthoDB" id="1653447at2759"/>
<accession>A0A200Q299</accession>
<dbReference type="PANTHER" id="PTHR37732:SF2">
    <property type="entry name" value="SEED MATURATION PROTEIN 1"/>
    <property type="match status" value="1"/>
</dbReference>
<sequence>MAKSKDDIKYGTAQAKLSEDETLRVRYKAGTPLEGGKIADSEPVDLFSAGRRIAESKSHESESTQDDSSSTDQSKLRRDRRGGGGEGGDSSSTNTTTNKS</sequence>
<dbReference type="STRING" id="56857.A0A200Q299"/>
<evidence type="ECO:0000313" key="2">
    <source>
        <dbReference type="EMBL" id="OVA04587.1"/>
    </source>
</evidence>
<evidence type="ECO:0000313" key="3">
    <source>
        <dbReference type="Proteomes" id="UP000195402"/>
    </source>
</evidence>
<keyword evidence="3" id="KW-1185">Reference proteome</keyword>
<dbReference type="InterPro" id="IPR044984">
    <property type="entry name" value="SMP1"/>
</dbReference>